<evidence type="ECO:0000313" key="1">
    <source>
        <dbReference type="EMBL" id="KAJ9654297.1"/>
    </source>
</evidence>
<evidence type="ECO:0000313" key="2">
    <source>
        <dbReference type="Proteomes" id="UP001172386"/>
    </source>
</evidence>
<organism evidence="1 2">
    <name type="scientific">Neophaeococcomyces mojaviensis</name>
    <dbReference type="NCBI Taxonomy" id="3383035"/>
    <lineage>
        <taxon>Eukaryota</taxon>
        <taxon>Fungi</taxon>
        <taxon>Dikarya</taxon>
        <taxon>Ascomycota</taxon>
        <taxon>Pezizomycotina</taxon>
        <taxon>Eurotiomycetes</taxon>
        <taxon>Chaetothyriomycetidae</taxon>
        <taxon>Chaetothyriales</taxon>
        <taxon>Chaetothyriales incertae sedis</taxon>
        <taxon>Neophaeococcomyces</taxon>
    </lineage>
</organism>
<comment type="caution">
    <text evidence="1">The sequence shown here is derived from an EMBL/GenBank/DDBJ whole genome shotgun (WGS) entry which is preliminary data.</text>
</comment>
<proteinExistence type="predicted"/>
<dbReference type="EMBL" id="JAPDRQ010000125">
    <property type="protein sequence ID" value="KAJ9654297.1"/>
    <property type="molecule type" value="Genomic_DNA"/>
</dbReference>
<dbReference type="Proteomes" id="UP001172386">
    <property type="component" value="Unassembled WGS sequence"/>
</dbReference>
<name>A0ACC3A2Q7_9EURO</name>
<gene>
    <name evidence="1" type="ORF">H2198_006647</name>
</gene>
<sequence>MAAKYMGVKTVIAIDILDWKLELAKQFGASHVFNSQKGDVLAEIMNIAGRGATFAIDCCGVPSVIEMTIECIAPCGTAGSIGDAPFGAKIQIDALKFMVLGKKFVALVEGDSVPHQFIPILITMKKEGVFPLEKLVTFYSVKDISKALSDIRAGKVIKVVLKWDD</sequence>
<accession>A0ACC3A2Q7</accession>
<keyword evidence="2" id="KW-1185">Reference proteome</keyword>
<reference evidence="1" key="1">
    <citation type="submission" date="2022-10" db="EMBL/GenBank/DDBJ databases">
        <title>Culturing micro-colonial fungi from biological soil crusts in the Mojave desert and describing Neophaeococcomyces mojavensis, and introducing the new genera and species Taxawa tesnikishii.</title>
        <authorList>
            <person name="Kurbessoian T."/>
            <person name="Stajich J.E."/>
        </authorList>
    </citation>
    <scope>NUCLEOTIDE SEQUENCE</scope>
    <source>
        <strain evidence="1">JES_112</strain>
    </source>
</reference>
<protein>
    <submittedName>
        <fullName evidence="1">Uncharacterized protein</fullName>
    </submittedName>
</protein>